<proteinExistence type="predicted"/>
<reference evidence="1" key="1">
    <citation type="submission" date="2022-10" db="EMBL/GenBank/DDBJ databases">
        <title>Genome Sequence of Xylaria curta.</title>
        <authorList>
            <person name="Buettner E."/>
        </authorList>
    </citation>
    <scope>NUCLEOTIDE SEQUENCE</scope>
    <source>
        <strain evidence="1">Babe10</strain>
    </source>
</reference>
<sequence length="86" mass="9848">MEVPQGVEPRSNDMSVAGFELMTAERVKGEILAGHVKPWFALAVIDFFVRHGIVNEENERDFVEISMRLHRNLEFPVFGVSFLSDR</sequence>
<gene>
    <name evidence="1" type="ORF">NUW58_g9155</name>
</gene>
<evidence type="ECO:0000313" key="2">
    <source>
        <dbReference type="Proteomes" id="UP001143856"/>
    </source>
</evidence>
<organism evidence="1 2">
    <name type="scientific">Xylaria curta</name>
    <dbReference type="NCBI Taxonomy" id="42375"/>
    <lineage>
        <taxon>Eukaryota</taxon>
        <taxon>Fungi</taxon>
        <taxon>Dikarya</taxon>
        <taxon>Ascomycota</taxon>
        <taxon>Pezizomycotina</taxon>
        <taxon>Sordariomycetes</taxon>
        <taxon>Xylariomycetidae</taxon>
        <taxon>Xylariales</taxon>
        <taxon>Xylariaceae</taxon>
        <taxon>Xylaria</taxon>
    </lineage>
</organism>
<keyword evidence="2" id="KW-1185">Reference proteome</keyword>
<name>A0ACC1N267_9PEZI</name>
<evidence type="ECO:0000313" key="1">
    <source>
        <dbReference type="EMBL" id="KAJ2972581.1"/>
    </source>
</evidence>
<protein>
    <submittedName>
        <fullName evidence="1">Uncharacterized protein</fullName>
    </submittedName>
</protein>
<comment type="caution">
    <text evidence="1">The sequence shown here is derived from an EMBL/GenBank/DDBJ whole genome shotgun (WGS) entry which is preliminary data.</text>
</comment>
<accession>A0ACC1N267</accession>
<dbReference type="Proteomes" id="UP001143856">
    <property type="component" value="Unassembled WGS sequence"/>
</dbReference>
<dbReference type="EMBL" id="JAPDGR010003132">
    <property type="protein sequence ID" value="KAJ2972581.1"/>
    <property type="molecule type" value="Genomic_DNA"/>
</dbReference>